<dbReference type="AlphaFoldDB" id="A0A2H5XE37"/>
<reference evidence="3" key="1">
    <citation type="submission" date="2017-09" db="EMBL/GenBank/DDBJ databases">
        <title>Metaegenomics of thermophilic ammonia-oxidizing enrichment culture.</title>
        <authorList>
            <person name="Kato S."/>
            <person name="Suzuki K."/>
        </authorList>
    </citation>
    <scope>NUCLEOTIDE SEQUENCE [LARGE SCALE GENOMIC DNA]</scope>
</reference>
<comment type="caution">
    <text evidence="2">The sequence shown here is derived from an EMBL/GenBank/DDBJ whole genome shotgun (WGS) entry which is preliminary data.</text>
</comment>
<dbReference type="Pfam" id="PF13646">
    <property type="entry name" value="HEAT_2"/>
    <property type="match status" value="3"/>
</dbReference>
<dbReference type="PANTHER" id="PTHR12697:SF5">
    <property type="entry name" value="DEOXYHYPUSINE HYDROXYLASE"/>
    <property type="match status" value="1"/>
</dbReference>
<dbReference type="InterPro" id="IPR004155">
    <property type="entry name" value="PBS_lyase_HEAT"/>
</dbReference>
<organism evidence="2 3">
    <name type="scientific">Candidatus Fervidibacter japonicus</name>
    <dbReference type="NCBI Taxonomy" id="2035412"/>
    <lineage>
        <taxon>Bacteria</taxon>
        <taxon>Candidatus Fervidibacterota</taxon>
        <taxon>Candidatus Fervidibacter</taxon>
    </lineage>
</organism>
<keyword evidence="1" id="KW-0472">Membrane</keyword>
<feature type="transmembrane region" description="Helical" evidence="1">
    <location>
        <begin position="6"/>
        <end position="26"/>
    </location>
</feature>
<gene>
    <name evidence="2" type="ORF">HRbin17_01975</name>
</gene>
<evidence type="ECO:0008006" key="4">
    <source>
        <dbReference type="Google" id="ProtNLM"/>
    </source>
</evidence>
<dbReference type="InterPro" id="IPR016024">
    <property type="entry name" value="ARM-type_fold"/>
</dbReference>
<dbReference type="InterPro" id="IPR011989">
    <property type="entry name" value="ARM-like"/>
</dbReference>
<accession>A0A2H5XE37</accession>
<protein>
    <recommendedName>
        <fullName evidence="4">HEAT repeat domain-containing protein</fullName>
    </recommendedName>
</protein>
<dbReference type="SUPFAM" id="SSF48371">
    <property type="entry name" value="ARM repeat"/>
    <property type="match status" value="1"/>
</dbReference>
<dbReference type="Gene3D" id="1.25.10.10">
    <property type="entry name" value="Leucine-rich Repeat Variant"/>
    <property type="match status" value="3"/>
</dbReference>
<name>A0A2H5XE37_9BACT</name>
<dbReference type="PANTHER" id="PTHR12697">
    <property type="entry name" value="PBS LYASE HEAT-LIKE PROTEIN"/>
    <property type="match status" value="1"/>
</dbReference>
<evidence type="ECO:0000256" key="1">
    <source>
        <dbReference type="SAM" id="Phobius"/>
    </source>
</evidence>
<keyword evidence="1" id="KW-0812">Transmembrane</keyword>
<proteinExistence type="predicted"/>
<keyword evidence="1" id="KW-1133">Transmembrane helix</keyword>
<dbReference type="EMBL" id="BEHT01000028">
    <property type="protein sequence ID" value="GBC99451.1"/>
    <property type="molecule type" value="Genomic_DNA"/>
</dbReference>
<dbReference type="GO" id="GO:0016491">
    <property type="term" value="F:oxidoreductase activity"/>
    <property type="evidence" value="ECO:0007669"/>
    <property type="project" value="TreeGrafter"/>
</dbReference>
<dbReference type="SMART" id="SM00567">
    <property type="entry name" value="EZ_HEAT"/>
    <property type="match status" value="7"/>
</dbReference>
<evidence type="ECO:0000313" key="3">
    <source>
        <dbReference type="Proteomes" id="UP000236173"/>
    </source>
</evidence>
<sequence>MTPQRVRVGVAFLIGIAVGGVSTWWLKSVLPTVRWREVVTQLSSADPVQRSDAAWFFAMHPAPQAAKALTQALLDDDDQVRLAAAVALTRLGDPALAPLLNLVRRSEEEARRDPQKPVHFLPGQFLRRPRDAAVFILSQWAKSSQKVHLVTRLLTSQDPLEVSIAQDALRQGGAPAMRAVLPLLQHKRREVRLAALSVLGAYGDAAVDTIGKFLTENGQTAKTPADQEVRQIAVYVLGGTQSDRAFPFLKQALKDPQLAPAAWQAIGKLGTATAKRFLLEQAHRFAKEQQMPPTQLVVALGSAQVDDARPLILQWLNAPAPRVQEAAALAAGMMRMQDAVPVLIRLLNAADIGVAAAAANALGIIGDPRSFTALCHTLTQANQPTRWQVVVSALSALQSLRRRDAVPAIERLLKTPNLPPLVRQQAEQTARYLRQFGQ</sequence>
<evidence type="ECO:0000313" key="2">
    <source>
        <dbReference type="EMBL" id="GBC99451.1"/>
    </source>
</evidence>
<dbReference type="Proteomes" id="UP000236173">
    <property type="component" value="Unassembled WGS sequence"/>
</dbReference>